<evidence type="ECO:0000313" key="1">
    <source>
        <dbReference type="EMBL" id="KII66704.1"/>
    </source>
</evidence>
<organism evidence="1 2">
    <name type="scientific">Thelohanellus kitauei</name>
    <name type="common">Myxosporean</name>
    <dbReference type="NCBI Taxonomy" id="669202"/>
    <lineage>
        <taxon>Eukaryota</taxon>
        <taxon>Metazoa</taxon>
        <taxon>Cnidaria</taxon>
        <taxon>Myxozoa</taxon>
        <taxon>Myxosporea</taxon>
        <taxon>Bivalvulida</taxon>
        <taxon>Platysporina</taxon>
        <taxon>Myxobolidae</taxon>
        <taxon>Thelohanellus</taxon>
    </lineage>
</organism>
<name>A0A0C2IMS5_THEKT</name>
<gene>
    <name evidence="1" type="ORF">RF11_04662</name>
</gene>
<evidence type="ECO:0008006" key="3">
    <source>
        <dbReference type="Google" id="ProtNLM"/>
    </source>
</evidence>
<evidence type="ECO:0000313" key="2">
    <source>
        <dbReference type="Proteomes" id="UP000031668"/>
    </source>
</evidence>
<dbReference type="Proteomes" id="UP000031668">
    <property type="component" value="Unassembled WGS sequence"/>
</dbReference>
<comment type="caution">
    <text evidence="1">The sequence shown here is derived from an EMBL/GenBank/DDBJ whole genome shotgun (WGS) entry which is preliminary data.</text>
</comment>
<reference evidence="1 2" key="1">
    <citation type="journal article" date="2014" name="Genome Biol. Evol.">
        <title>The genome of the myxosporean Thelohanellus kitauei shows adaptations to nutrient acquisition within its fish host.</title>
        <authorList>
            <person name="Yang Y."/>
            <person name="Xiong J."/>
            <person name="Zhou Z."/>
            <person name="Huo F."/>
            <person name="Miao W."/>
            <person name="Ran C."/>
            <person name="Liu Y."/>
            <person name="Zhang J."/>
            <person name="Feng J."/>
            <person name="Wang M."/>
            <person name="Wang M."/>
            <person name="Wang L."/>
            <person name="Yao B."/>
        </authorList>
    </citation>
    <scope>NUCLEOTIDE SEQUENCE [LARGE SCALE GENOMIC DNA]</scope>
    <source>
        <strain evidence="1">Wuqing</strain>
    </source>
</reference>
<proteinExistence type="predicted"/>
<dbReference type="EMBL" id="JWZT01003482">
    <property type="protein sequence ID" value="KII66704.1"/>
    <property type="molecule type" value="Genomic_DNA"/>
</dbReference>
<accession>A0A0C2IMS5</accession>
<dbReference type="AlphaFoldDB" id="A0A0C2IMS5"/>
<sequence length="207" mass="23925">MGLKITVDIIAVEIDDTKLGKHKNLKGHPVNDGCVVAGGERTFEYRRVDLDFHFTLKILRPIPERRNASQNILARKEYAMNFLRIAQDRQKVLFIDETGFKVNDMSVWSRAHKNRFGFKMVNFEIDERAYSAESFLEYLFEIFEIFRAREISDAYLLMDNANSKSSDEVFSSFETSSTHITSNDCLGFYGYIESYLPDCIQGCPVEN</sequence>
<keyword evidence="2" id="KW-1185">Reference proteome</keyword>
<dbReference type="OrthoDB" id="8928061at2759"/>
<protein>
    <recommendedName>
        <fullName evidence="3">Tc1-like transposase DDE domain-containing protein</fullName>
    </recommendedName>
</protein>